<protein>
    <recommendedName>
        <fullName evidence="1">Glycosyltransferase 2-like domain-containing protein</fullName>
    </recommendedName>
</protein>
<dbReference type="RefSeq" id="WP_051627621.1">
    <property type="nucleotide sequence ID" value="NZ_JNCA01000030.1"/>
</dbReference>
<dbReference type="CDD" id="cd00761">
    <property type="entry name" value="Glyco_tranf_GTA_type"/>
    <property type="match status" value="1"/>
</dbReference>
<dbReference type="STRING" id="1492738.FEM21_29160"/>
<dbReference type="eggNOG" id="COG1216">
    <property type="taxonomic scope" value="Bacteria"/>
</dbReference>
<evidence type="ECO:0000259" key="1">
    <source>
        <dbReference type="Pfam" id="PF00535"/>
    </source>
</evidence>
<dbReference type="PANTHER" id="PTHR43685">
    <property type="entry name" value="GLYCOSYLTRANSFERASE"/>
    <property type="match status" value="1"/>
</dbReference>
<dbReference type="InterPro" id="IPR029044">
    <property type="entry name" value="Nucleotide-diphossugar_trans"/>
</dbReference>
<dbReference type="InterPro" id="IPR050834">
    <property type="entry name" value="Glycosyltransf_2"/>
</dbReference>
<accession>A0A066WN00</accession>
<comment type="caution">
    <text evidence="2">The sequence shown here is derived from an EMBL/GenBank/DDBJ whole genome shotgun (WGS) entry which is preliminary data.</text>
</comment>
<proteinExistence type="predicted"/>
<organism evidence="2 3">
    <name type="scientific">Flavobacterium seoulense</name>
    <dbReference type="NCBI Taxonomy" id="1492738"/>
    <lineage>
        <taxon>Bacteria</taxon>
        <taxon>Pseudomonadati</taxon>
        <taxon>Bacteroidota</taxon>
        <taxon>Flavobacteriia</taxon>
        <taxon>Flavobacteriales</taxon>
        <taxon>Flavobacteriaceae</taxon>
        <taxon>Flavobacterium</taxon>
    </lineage>
</organism>
<sequence length="318" mass="37593">MSILEKKKNILVSIIVPVFNRDNYIKQTLESILEQTYTNWECIIVDDCSIDDSVKVINSFVEKDVRFKLIIRSQERNKGASTCRNIGIENSKGDFIQFLDSDDLISKNKLEQQILMITDFNENIICTCKWSRFTKIPNDSVNFESLDSYNDFNNIPDFLKALSSSKGYFPIHSYLIKKSIIDKSGLWNEYLSLNDDSEFLIRLLCNTDKIYFAKKANVYYRWTSSENVSSFNDYQKVGDAIYSWRLIDISLRIRFKCDEISYVEDMKKGLYINVQNSFPILIEEHRDFFKKQLEEKKMFFRIRKKIITIVGKLWNPHY</sequence>
<feature type="domain" description="Glycosyltransferase 2-like" evidence="1">
    <location>
        <begin position="13"/>
        <end position="140"/>
    </location>
</feature>
<evidence type="ECO:0000313" key="2">
    <source>
        <dbReference type="EMBL" id="KDN53978.1"/>
    </source>
</evidence>
<dbReference type="InterPro" id="IPR001173">
    <property type="entry name" value="Glyco_trans_2-like"/>
</dbReference>
<dbReference type="EMBL" id="JNCA01000030">
    <property type="protein sequence ID" value="KDN53978.1"/>
    <property type="molecule type" value="Genomic_DNA"/>
</dbReference>
<dbReference type="PATRIC" id="fig|1492738.3.peg.2903"/>
<gene>
    <name evidence="2" type="ORF">FEM21_29160</name>
</gene>
<dbReference type="Gene3D" id="3.90.550.10">
    <property type="entry name" value="Spore Coat Polysaccharide Biosynthesis Protein SpsA, Chain A"/>
    <property type="match status" value="1"/>
</dbReference>
<keyword evidence="3" id="KW-1185">Reference proteome</keyword>
<dbReference type="AlphaFoldDB" id="A0A066WN00"/>
<dbReference type="Proteomes" id="UP000027064">
    <property type="component" value="Unassembled WGS sequence"/>
</dbReference>
<reference evidence="2 3" key="1">
    <citation type="submission" date="2014-05" db="EMBL/GenBank/DDBJ databases">
        <title>Genome Sequence of Flavobacterium sp. EM1321.</title>
        <authorList>
            <person name="Shin S.-K."/>
            <person name="Yi H."/>
        </authorList>
    </citation>
    <scope>NUCLEOTIDE SEQUENCE [LARGE SCALE GENOMIC DNA]</scope>
    <source>
        <strain evidence="2 3">EM1321</strain>
    </source>
</reference>
<dbReference type="Pfam" id="PF00535">
    <property type="entry name" value="Glycos_transf_2"/>
    <property type="match status" value="1"/>
</dbReference>
<dbReference type="OrthoDB" id="597270at2"/>
<name>A0A066WN00_9FLAO</name>
<dbReference type="PANTHER" id="PTHR43685:SF2">
    <property type="entry name" value="GLYCOSYLTRANSFERASE 2-LIKE DOMAIN-CONTAINING PROTEIN"/>
    <property type="match status" value="1"/>
</dbReference>
<evidence type="ECO:0000313" key="3">
    <source>
        <dbReference type="Proteomes" id="UP000027064"/>
    </source>
</evidence>
<dbReference type="SUPFAM" id="SSF53448">
    <property type="entry name" value="Nucleotide-diphospho-sugar transferases"/>
    <property type="match status" value="1"/>
</dbReference>